<accession>A0A0W8FUY9</accession>
<dbReference type="InterPro" id="IPR013785">
    <property type="entry name" value="Aldolase_TIM"/>
</dbReference>
<dbReference type="SMART" id="SM00729">
    <property type="entry name" value="Elp3"/>
    <property type="match status" value="1"/>
</dbReference>
<dbReference type="NCBIfam" id="NF009544">
    <property type="entry name" value="PRK12928.1"/>
    <property type="match status" value="1"/>
</dbReference>
<dbReference type="NCBIfam" id="NF004019">
    <property type="entry name" value="PRK05481.1"/>
    <property type="match status" value="1"/>
</dbReference>
<dbReference type="SUPFAM" id="SSF102114">
    <property type="entry name" value="Radical SAM enzymes"/>
    <property type="match status" value="1"/>
</dbReference>
<evidence type="ECO:0000256" key="2">
    <source>
        <dbReference type="ARBA" id="ARBA00012237"/>
    </source>
</evidence>
<dbReference type="Pfam" id="PF04055">
    <property type="entry name" value="Radical_SAM"/>
    <property type="match status" value="1"/>
</dbReference>
<dbReference type="GO" id="GO:0016992">
    <property type="term" value="F:lipoate synthase activity"/>
    <property type="evidence" value="ECO:0007669"/>
    <property type="project" value="UniProtKB-EC"/>
</dbReference>
<dbReference type="PROSITE" id="PS51918">
    <property type="entry name" value="RADICAL_SAM"/>
    <property type="match status" value="1"/>
</dbReference>
<name>A0A0W8FUY9_9ZZZZ</name>
<dbReference type="GO" id="GO:0051539">
    <property type="term" value="F:4 iron, 4 sulfur cluster binding"/>
    <property type="evidence" value="ECO:0007669"/>
    <property type="project" value="UniProtKB-KW"/>
</dbReference>
<gene>
    <name evidence="11" type="ORF">ASZ90_005509</name>
</gene>
<dbReference type="InterPro" id="IPR007197">
    <property type="entry name" value="rSAM"/>
</dbReference>
<evidence type="ECO:0000256" key="7">
    <source>
        <dbReference type="ARBA" id="ARBA00023004"/>
    </source>
</evidence>
<dbReference type="SFLD" id="SFLDS00029">
    <property type="entry name" value="Radical_SAM"/>
    <property type="match status" value="1"/>
</dbReference>
<dbReference type="InterPro" id="IPR006638">
    <property type="entry name" value="Elp3/MiaA/NifB-like_rSAM"/>
</dbReference>
<evidence type="ECO:0000256" key="6">
    <source>
        <dbReference type="ARBA" id="ARBA00022723"/>
    </source>
</evidence>
<organism evidence="11">
    <name type="scientific">hydrocarbon metagenome</name>
    <dbReference type="NCBI Taxonomy" id="938273"/>
    <lineage>
        <taxon>unclassified sequences</taxon>
        <taxon>metagenomes</taxon>
        <taxon>ecological metagenomes</taxon>
    </lineage>
</organism>
<evidence type="ECO:0000256" key="5">
    <source>
        <dbReference type="ARBA" id="ARBA00022691"/>
    </source>
</evidence>
<evidence type="ECO:0000256" key="8">
    <source>
        <dbReference type="ARBA" id="ARBA00023014"/>
    </source>
</evidence>
<protein>
    <recommendedName>
        <fullName evidence="2">lipoyl synthase</fullName>
        <ecNumber evidence="2">2.8.1.8</ecNumber>
    </recommendedName>
</protein>
<keyword evidence="7" id="KW-0408">Iron</keyword>
<evidence type="ECO:0000256" key="9">
    <source>
        <dbReference type="ARBA" id="ARBA00047326"/>
    </source>
</evidence>
<evidence type="ECO:0000256" key="3">
    <source>
        <dbReference type="ARBA" id="ARBA00022485"/>
    </source>
</evidence>
<keyword evidence="6" id="KW-0479">Metal-binding</keyword>
<evidence type="ECO:0000256" key="4">
    <source>
        <dbReference type="ARBA" id="ARBA00022679"/>
    </source>
</evidence>
<dbReference type="InterPro" id="IPR003698">
    <property type="entry name" value="Lipoyl_synth"/>
</dbReference>
<dbReference type="EC" id="2.8.1.8" evidence="2"/>
<proteinExistence type="inferred from homology"/>
<keyword evidence="8" id="KW-0411">Iron-sulfur</keyword>
<feature type="domain" description="Radical SAM core" evidence="10">
    <location>
        <begin position="5"/>
        <end position="219"/>
    </location>
</feature>
<dbReference type="AlphaFoldDB" id="A0A0W8FUY9"/>
<keyword evidence="3" id="KW-0004">4Fe-4S</keyword>
<dbReference type="EMBL" id="LNQE01000836">
    <property type="protein sequence ID" value="KUG24682.1"/>
    <property type="molecule type" value="Genomic_DNA"/>
</dbReference>
<evidence type="ECO:0000259" key="10">
    <source>
        <dbReference type="PROSITE" id="PS51918"/>
    </source>
</evidence>
<dbReference type="InterPro" id="IPR058240">
    <property type="entry name" value="rSAM_sf"/>
</dbReference>
<evidence type="ECO:0000313" key="11">
    <source>
        <dbReference type="EMBL" id="KUG24682.1"/>
    </source>
</evidence>
<comment type="caution">
    <text evidence="11">The sequence shown here is derived from an EMBL/GenBank/DDBJ whole genome shotgun (WGS) entry which is preliminary data.</text>
</comment>
<dbReference type="Gene3D" id="3.20.20.70">
    <property type="entry name" value="Aldolase class I"/>
    <property type="match status" value="1"/>
</dbReference>
<dbReference type="PANTHER" id="PTHR10949:SF0">
    <property type="entry name" value="LIPOYL SYNTHASE, MITOCHONDRIAL"/>
    <property type="match status" value="1"/>
</dbReference>
<dbReference type="HAMAP" id="MF_00206">
    <property type="entry name" value="Lipoyl_synth"/>
    <property type="match status" value="1"/>
</dbReference>
<reference evidence="11" key="1">
    <citation type="journal article" date="2015" name="Proc. Natl. Acad. Sci. U.S.A.">
        <title>Networks of energetic and metabolic interactions define dynamics in microbial communities.</title>
        <authorList>
            <person name="Embree M."/>
            <person name="Liu J.K."/>
            <person name="Al-Bassam M.M."/>
            <person name="Zengler K."/>
        </authorList>
    </citation>
    <scope>NUCLEOTIDE SEQUENCE</scope>
</reference>
<comment type="cofactor">
    <cofactor evidence="1">
        <name>[4Fe-4S] cluster</name>
        <dbReference type="ChEBI" id="CHEBI:49883"/>
    </cofactor>
</comment>
<evidence type="ECO:0000256" key="1">
    <source>
        <dbReference type="ARBA" id="ARBA00001966"/>
    </source>
</evidence>
<dbReference type="GO" id="GO:0046872">
    <property type="term" value="F:metal ion binding"/>
    <property type="evidence" value="ECO:0007669"/>
    <property type="project" value="UniProtKB-KW"/>
</dbReference>
<comment type="catalytic activity">
    <reaction evidence="9">
        <text>[[Fe-S] cluster scaffold protein carrying a second [4Fe-4S](2+) cluster] + N(6)-octanoyl-L-lysyl-[protein] + 2 oxidized [2Fe-2S]-[ferredoxin] + 2 S-adenosyl-L-methionine + 4 H(+) = [[Fe-S] cluster scaffold protein] + N(6)-[(R)-dihydrolipoyl]-L-lysyl-[protein] + 4 Fe(3+) + 2 hydrogen sulfide + 2 5'-deoxyadenosine + 2 L-methionine + 2 reduced [2Fe-2S]-[ferredoxin]</text>
        <dbReference type="Rhea" id="RHEA:16585"/>
        <dbReference type="Rhea" id="RHEA-COMP:9928"/>
        <dbReference type="Rhea" id="RHEA-COMP:10000"/>
        <dbReference type="Rhea" id="RHEA-COMP:10001"/>
        <dbReference type="Rhea" id="RHEA-COMP:10475"/>
        <dbReference type="Rhea" id="RHEA-COMP:14568"/>
        <dbReference type="Rhea" id="RHEA-COMP:14569"/>
        <dbReference type="ChEBI" id="CHEBI:15378"/>
        <dbReference type="ChEBI" id="CHEBI:17319"/>
        <dbReference type="ChEBI" id="CHEBI:29034"/>
        <dbReference type="ChEBI" id="CHEBI:29919"/>
        <dbReference type="ChEBI" id="CHEBI:33722"/>
        <dbReference type="ChEBI" id="CHEBI:33737"/>
        <dbReference type="ChEBI" id="CHEBI:33738"/>
        <dbReference type="ChEBI" id="CHEBI:57844"/>
        <dbReference type="ChEBI" id="CHEBI:59789"/>
        <dbReference type="ChEBI" id="CHEBI:78809"/>
        <dbReference type="ChEBI" id="CHEBI:83100"/>
        <dbReference type="EC" id="2.8.1.8"/>
    </reaction>
</comment>
<keyword evidence="5" id="KW-0949">S-adenosyl-L-methionine</keyword>
<sequence length="237" mass="26482">MAECFASGTATFLIMGNICTRDCLYCNVEHGKPTAVDKNEINHLTDAVKKMKLEYVVITSVTRDDLPDGGAQVFADCVIRLREEIPACKVEVLIPDFQGNPASLKKVLQAKPDVINHNMEVVKSMFSKLRAQGNYDVSLKVLKNINSSSVISKSGFMVGFGENRENILRLLDDLASASCTRLTIGQYQQPTLKHWPVAKYYHPDEFAEFKEIAYQKGFQYVEAGPLVRSSYHAARAR</sequence>
<keyword evidence="4" id="KW-0808">Transferase</keyword>
<dbReference type="PANTHER" id="PTHR10949">
    <property type="entry name" value="LIPOYL SYNTHASE"/>
    <property type="match status" value="1"/>
</dbReference>